<evidence type="ECO:0000259" key="2">
    <source>
        <dbReference type="Pfam" id="PF01210"/>
    </source>
</evidence>
<dbReference type="STRING" id="563192.HMPREF0179_00561"/>
<evidence type="ECO:0000256" key="1">
    <source>
        <dbReference type="ARBA" id="ARBA00023002"/>
    </source>
</evidence>
<dbReference type="Pfam" id="PF02317">
    <property type="entry name" value="Octopine_DH"/>
    <property type="match status" value="1"/>
</dbReference>
<dbReference type="InterPro" id="IPR051729">
    <property type="entry name" value="Opine/Lysopine_DH"/>
</dbReference>
<dbReference type="PANTHER" id="PTHR38015:SF1">
    <property type="entry name" value="OPINE DEHYDROGENASE DOMAIN-CONTAINING PROTEIN"/>
    <property type="match status" value="1"/>
</dbReference>
<comment type="caution">
    <text evidence="4">The sequence shown here is derived from an EMBL/GenBank/DDBJ whole genome shotgun (WGS) entry which is preliminary data.</text>
</comment>
<dbReference type="SUPFAM" id="SSF48179">
    <property type="entry name" value="6-phosphogluconate dehydrogenase C-terminal domain-like"/>
    <property type="match status" value="1"/>
</dbReference>
<reference evidence="4 5" key="1">
    <citation type="submission" date="2010-10" db="EMBL/GenBank/DDBJ databases">
        <authorList>
            <consortium name="The Broad Institute Genome Sequencing Platform"/>
            <person name="Ward D."/>
            <person name="Earl A."/>
            <person name="Feldgarden M."/>
            <person name="Young S.K."/>
            <person name="Gargeya S."/>
            <person name="Zeng Q."/>
            <person name="Alvarado L."/>
            <person name="Berlin A."/>
            <person name="Bochicchio J."/>
            <person name="Chapman S.B."/>
            <person name="Chen Z."/>
            <person name="Freedman E."/>
            <person name="Gellesch M."/>
            <person name="Goldberg J."/>
            <person name="Griggs A."/>
            <person name="Gujja S."/>
            <person name="Heilman E."/>
            <person name="Heiman D."/>
            <person name="Howarth C."/>
            <person name="Mehta T."/>
            <person name="Neiman D."/>
            <person name="Pearson M."/>
            <person name="Roberts A."/>
            <person name="Saif S."/>
            <person name="Shea T."/>
            <person name="Shenoy N."/>
            <person name="Sisk P."/>
            <person name="Stolte C."/>
            <person name="Sykes S."/>
            <person name="White J."/>
            <person name="Yandava C."/>
            <person name="Allen-Vercoe E."/>
            <person name="Sibley C."/>
            <person name="Ambrose C.E."/>
            <person name="Strauss J."/>
            <person name="Daigneault M."/>
            <person name="Haas B."/>
            <person name="Nusbaum C."/>
            <person name="Birren B."/>
        </authorList>
    </citation>
    <scope>NUCLEOTIDE SEQUENCE [LARGE SCALE GENOMIC DNA]</scope>
    <source>
        <strain evidence="4 5">3_1_6</strain>
    </source>
</reference>
<dbReference type="Pfam" id="PF01210">
    <property type="entry name" value="NAD_Gly3P_dh_N"/>
    <property type="match status" value="1"/>
</dbReference>
<dbReference type="eggNOG" id="COG1893">
    <property type="taxonomic scope" value="Bacteria"/>
</dbReference>
<dbReference type="InterPro" id="IPR013328">
    <property type="entry name" value="6PGD_dom2"/>
</dbReference>
<dbReference type="OrthoDB" id="6135265at2"/>
<dbReference type="GO" id="GO:0016616">
    <property type="term" value="F:oxidoreductase activity, acting on the CH-OH group of donors, NAD or NADP as acceptor"/>
    <property type="evidence" value="ECO:0007669"/>
    <property type="project" value="InterPro"/>
</dbReference>
<keyword evidence="1" id="KW-0560">Oxidoreductase</keyword>
<gene>
    <name evidence="4" type="ORF">HMPREF0179_00561</name>
</gene>
<dbReference type="EMBL" id="ADCP02000002">
    <property type="protein sequence ID" value="EFV45629.1"/>
    <property type="molecule type" value="Genomic_DNA"/>
</dbReference>
<evidence type="ECO:0000313" key="4">
    <source>
        <dbReference type="EMBL" id="EFV45629.1"/>
    </source>
</evidence>
<evidence type="ECO:0008006" key="6">
    <source>
        <dbReference type="Google" id="ProtNLM"/>
    </source>
</evidence>
<keyword evidence="5" id="KW-1185">Reference proteome</keyword>
<dbReference type="Proteomes" id="UP000006034">
    <property type="component" value="Unassembled WGS sequence"/>
</dbReference>
<dbReference type="SUPFAM" id="SSF51735">
    <property type="entry name" value="NAD(P)-binding Rossmann-fold domains"/>
    <property type="match status" value="1"/>
</dbReference>
<dbReference type="InterPro" id="IPR036291">
    <property type="entry name" value="NAD(P)-bd_dom_sf"/>
</dbReference>
<sequence length="358" mass="37718">MKKIAVLSAGNGGQALAADLALRGHDVALYDLPRFAPVIEAIRRRGNTIELQNKITGTATIRLVTTDIAEALDGAEVVYFTAPSYGQKAFFDLAVPALSDGQVIVLMPGNYGTLALKAALCEAGKDVLVAETDNLPYACAATEPGVVNVRGVKKAVTLAAFPAGDYAAVEAAVDGAFCTGWRKGENVLATSMSGVNMVVHCAPMLANAGRIESEGGHFEFYYAGMTPAVCRLIEATDRERLAVARAYGLDLVSTAQTFRNQYGVEGETLYDVLQANPAFAGFAPKTLHHRFLTEDTPYSMVPMAALGRLAGVPTPIMDALIALLGELLGEDYAVTGQTAERMGLAGMTPEAIRNLVSA</sequence>
<dbReference type="InterPro" id="IPR003421">
    <property type="entry name" value="Opine_DH"/>
</dbReference>
<dbReference type="InterPro" id="IPR011128">
    <property type="entry name" value="G3P_DH_NAD-dep_N"/>
</dbReference>
<dbReference type="GO" id="GO:0046168">
    <property type="term" value="P:glycerol-3-phosphate catabolic process"/>
    <property type="evidence" value="ECO:0007669"/>
    <property type="project" value="InterPro"/>
</dbReference>
<feature type="domain" description="Opine dehydrogenase" evidence="3">
    <location>
        <begin position="185"/>
        <end position="327"/>
    </location>
</feature>
<organism evidence="4 5">
    <name type="scientific">Bilophila wadsworthia (strain 3_1_6)</name>
    <dbReference type="NCBI Taxonomy" id="563192"/>
    <lineage>
        <taxon>Bacteria</taxon>
        <taxon>Pseudomonadati</taxon>
        <taxon>Thermodesulfobacteriota</taxon>
        <taxon>Desulfovibrionia</taxon>
        <taxon>Desulfovibrionales</taxon>
        <taxon>Desulfovibrionaceae</taxon>
        <taxon>Bilophila</taxon>
    </lineage>
</organism>
<protein>
    <recommendedName>
        <fullName evidence="6">Opine dehydrogenase</fullName>
    </recommendedName>
</protein>
<evidence type="ECO:0000313" key="5">
    <source>
        <dbReference type="Proteomes" id="UP000006034"/>
    </source>
</evidence>
<dbReference type="GeneID" id="78087251"/>
<dbReference type="PANTHER" id="PTHR38015">
    <property type="entry name" value="BLR6086 PROTEIN"/>
    <property type="match status" value="1"/>
</dbReference>
<dbReference type="GO" id="GO:0051287">
    <property type="term" value="F:NAD binding"/>
    <property type="evidence" value="ECO:0007669"/>
    <property type="project" value="InterPro"/>
</dbReference>
<dbReference type="AlphaFoldDB" id="E5Y300"/>
<dbReference type="RefSeq" id="WP_005024766.1">
    <property type="nucleotide sequence ID" value="NZ_KE150239.1"/>
</dbReference>
<evidence type="ECO:0000259" key="3">
    <source>
        <dbReference type="Pfam" id="PF02317"/>
    </source>
</evidence>
<name>E5Y300_BILW3</name>
<accession>E5Y300</accession>
<dbReference type="HOGENOM" id="CLU_056511_2_0_7"/>
<reference evidence="4 5" key="2">
    <citation type="submission" date="2013-04" db="EMBL/GenBank/DDBJ databases">
        <title>The Genome Sequence of Bilophila wadsworthia 3_1_6.</title>
        <authorList>
            <consortium name="The Broad Institute Genomics Platform"/>
            <person name="Earl A."/>
            <person name="Ward D."/>
            <person name="Feldgarden M."/>
            <person name="Gevers D."/>
            <person name="Sibley C."/>
            <person name="Strauss J."/>
            <person name="Allen-Vercoe E."/>
            <person name="Walker B."/>
            <person name="Young S."/>
            <person name="Zeng Q."/>
            <person name="Gargeya S."/>
            <person name="Fitzgerald M."/>
            <person name="Haas B."/>
            <person name="Abouelleil A."/>
            <person name="Allen A.W."/>
            <person name="Alvarado L."/>
            <person name="Arachchi H.M."/>
            <person name="Berlin A.M."/>
            <person name="Chapman S.B."/>
            <person name="Gainer-Dewar J."/>
            <person name="Goldberg J."/>
            <person name="Griggs A."/>
            <person name="Gujja S."/>
            <person name="Hansen M."/>
            <person name="Howarth C."/>
            <person name="Imamovic A."/>
            <person name="Ireland A."/>
            <person name="Larimer J."/>
            <person name="McCowan C."/>
            <person name="Murphy C."/>
            <person name="Pearson M."/>
            <person name="Poon T.W."/>
            <person name="Priest M."/>
            <person name="Roberts A."/>
            <person name="Saif S."/>
            <person name="Shea T."/>
            <person name="Sisk P."/>
            <person name="Sykes S."/>
            <person name="Wortman J."/>
            <person name="Nusbaum C."/>
            <person name="Birren B."/>
        </authorList>
    </citation>
    <scope>NUCLEOTIDE SEQUENCE [LARGE SCALE GENOMIC DNA]</scope>
    <source>
        <strain evidence="4 5">3_1_6</strain>
    </source>
</reference>
<dbReference type="InterPro" id="IPR008927">
    <property type="entry name" value="6-PGluconate_DH-like_C_sf"/>
</dbReference>
<dbReference type="Gene3D" id="3.40.50.720">
    <property type="entry name" value="NAD(P)-binding Rossmann-like Domain"/>
    <property type="match status" value="1"/>
</dbReference>
<feature type="domain" description="Glycerol-3-phosphate dehydrogenase NAD-dependent N-terminal" evidence="2">
    <location>
        <begin position="3"/>
        <end position="105"/>
    </location>
</feature>
<proteinExistence type="predicted"/>
<dbReference type="Gene3D" id="1.10.1040.10">
    <property type="entry name" value="N-(1-d-carboxylethyl)-l-norvaline Dehydrogenase, domain 2"/>
    <property type="match status" value="1"/>
</dbReference>